<accession>A0ABW5M240</accession>
<evidence type="ECO:0000313" key="2">
    <source>
        <dbReference type="EMBL" id="MFD2570193.1"/>
    </source>
</evidence>
<protein>
    <recommendedName>
        <fullName evidence="4">Transposase</fullName>
    </recommendedName>
</protein>
<keyword evidence="1" id="KW-0175">Coiled coil</keyword>
<dbReference type="Gene3D" id="1.10.10.60">
    <property type="entry name" value="Homeodomain-like"/>
    <property type="match status" value="1"/>
</dbReference>
<feature type="coiled-coil region" evidence="1">
    <location>
        <begin position="72"/>
        <end position="115"/>
    </location>
</feature>
<name>A0ABW5M240_9BACT</name>
<gene>
    <name evidence="2" type="ORF">ACFSUS_06075</name>
</gene>
<keyword evidence="3" id="KW-1185">Reference proteome</keyword>
<comment type="caution">
    <text evidence="2">The sequence shown here is derived from an EMBL/GenBank/DDBJ whole genome shotgun (WGS) entry which is preliminary data.</text>
</comment>
<proteinExistence type="predicted"/>
<dbReference type="Proteomes" id="UP001597469">
    <property type="component" value="Unassembled WGS sequence"/>
</dbReference>
<dbReference type="EMBL" id="JBHULN010000003">
    <property type="protein sequence ID" value="MFD2570193.1"/>
    <property type="molecule type" value="Genomic_DNA"/>
</dbReference>
<evidence type="ECO:0000313" key="3">
    <source>
        <dbReference type="Proteomes" id="UP001597469"/>
    </source>
</evidence>
<reference evidence="3" key="1">
    <citation type="journal article" date="2019" name="Int. J. Syst. Evol. Microbiol.">
        <title>The Global Catalogue of Microorganisms (GCM) 10K type strain sequencing project: providing services to taxonomists for standard genome sequencing and annotation.</title>
        <authorList>
            <consortium name="The Broad Institute Genomics Platform"/>
            <consortium name="The Broad Institute Genome Sequencing Center for Infectious Disease"/>
            <person name="Wu L."/>
            <person name="Ma J."/>
        </authorList>
    </citation>
    <scope>NUCLEOTIDE SEQUENCE [LARGE SCALE GENOMIC DNA]</scope>
    <source>
        <strain evidence="3">KCTC 42805</strain>
    </source>
</reference>
<dbReference type="RefSeq" id="WP_381520550.1">
    <property type="nucleotide sequence ID" value="NZ_JBHULN010000003.1"/>
</dbReference>
<evidence type="ECO:0008006" key="4">
    <source>
        <dbReference type="Google" id="ProtNLM"/>
    </source>
</evidence>
<evidence type="ECO:0000256" key="1">
    <source>
        <dbReference type="SAM" id="Coils"/>
    </source>
</evidence>
<sequence length="275" mass="32212">MKVSGFIDLKKKYKVSAFRWHVVELYRLELVSEKQILAELNISRNSLRVWNRAYQRYRLRRYYPSPKRARLMKSKTDEVALLKKQLADTQRLLQHEQLKREALEIMINIAEKELKIPIRKKPGRIGGPTQTVNQLSLHHPLVSMETLCGLFGVSRQAWYEKQKRCQKADLTSALVLAEVRRLRLDLPSVGAEILHHQLTDFRQQYGIKLGRDKFAKLLRDNGLLVKRRTRRAKTTCRADFYGLNKRRGIKFIIFFAPANYGINSMDELITNGVEH</sequence>
<organism evidence="2 3">
    <name type="scientific">Spirosoma soli</name>
    <dbReference type="NCBI Taxonomy" id="1770529"/>
    <lineage>
        <taxon>Bacteria</taxon>
        <taxon>Pseudomonadati</taxon>
        <taxon>Bacteroidota</taxon>
        <taxon>Cytophagia</taxon>
        <taxon>Cytophagales</taxon>
        <taxon>Cytophagaceae</taxon>
        <taxon>Spirosoma</taxon>
    </lineage>
</organism>